<dbReference type="EMBL" id="KK112057">
    <property type="protein sequence ID" value="KFM56636.1"/>
    <property type="molecule type" value="Genomic_DNA"/>
</dbReference>
<sequence length="74" mass="8665">KNLQLVGDSILFHCRSSVTSKTRIFRTKAHKGYLPNGRDAILEDFLRETVSYIRYTRKKQRKRPCSHPVCLESN</sequence>
<evidence type="ECO:0000313" key="2">
    <source>
        <dbReference type="Proteomes" id="UP000054359"/>
    </source>
</evidence>
<organism evidence="1 2">
    <name type="scientific">Stegodyphus mimosarum</name>
    <name type="common">African social velvet spider</name>
    <dbReference type="NCBI Taxonomy" id="407821"/>
    <lineage>
        <taxon>Eukaryota</taxon>
        <taxon>Metazoa</taxon>
        <taxon>Ecdysozoa</taxon>
        <taxon>Arthropoda</taxon>
        <taxon>Chelicerata</taxon>
        <taxon>Arachnida</taxon>
        <taxon>Araneae</taxon>
        <taxon>Araneomorphae</taxon>
        <taxon>Entelegynae</taxon>
        <taxon>Eresoidea</taxon>
        <taxon>Eresidae</taxon>
        <taxon>Stegodyphus</taxon>
    </lineage>
</organism>
<protein>
    <submittedName>
        <fullName evidence="1">Uncharacterized protein</fullName>
    </submittedName>
</protein>
<gene>
    <name evidence="1" type="ORF">X975_00241</name>
</gene>
<reference evidence="1 2" key="1">
    <citation type="submission" date="2013-11" db="EMBL/GenBank/DDBJ databases">
        <title>Genome sequencing of Stegodyphus mimosarum.</title>
        <authorList>
            <person name="Bechsgaard J."/>
        </authorList>
    </citation>
    <scope>NUCLEOTIDE SEQUENCE [LARGE SCALE GENOMIC DNA]</scope>
</reference>
<accession>A0A087SUU7</accession>
<feature type="non-terminal residue" evidence="1">
    <location>
        <position position="74"/>
    </location>
</feature>
<feature type="non-terminal residue" evidence="1">
    <location>
        <position position="1"/>
    </location>
</feature>
<dbReference type="AlphaFoldDB" id="A0A087SUU7"/>
<dbReference type="Proteomes" id="UP000054359">
    <property type="component" value="Unassembled WGS sequence"/>
</dbReference>
<name>A0A087SUU7_STEMI</name>
<proteinExistence type="predicted"/>
<keyword evidence="2" id="KW-1185">Reference proteome</keyword>
<evidence type="ECO:0000313" key="1">
    <source>
        <dbReference type="EMBL" id="KFM56636.1"/>
    </source>
</evidence>